<evidence type="ECO:0000256" key="4">
    <source>
        <dbReference type="ARBA" id="ARBA00022759"/>
    </source>
</evidence>
<evidence type="ECO:0000313" key="9">
    <source>
        <dbReference type="EMBL" id="GEK83622.1"/>
    </source>
</evidence>
<keyword evidence="5 7" id="KW-0378">Hydrolase</keyword>
<dbReference type="SUPFAM" id="SSF54211">
    <property type="entry name" value="Ribosomal protein S5 domain 2-like"/>
    <property type="match status" value="1"/>
</dbReference>
<comment type="similarity">
    <text evidence="7">Belongs to the RnpA family.</text>
</comment>
<keyword evidence="3 7" id="KW-0540">Nuclease</keyword>
<reference evidence="9 10" key="1">
    <citation type="submission" date="2019-07" db="EMBL/GenBank/DDBJ databases">
        <title>Whole genome shotgun sequence of Frigoribacterium faeni NBRC 103066.</title>
        <authorList>
            <person name="Hosoyama A."/>
            <person name="Uohara A."/>
            <person name="Ohji S."/>
            <person name="Ichikawa N."/>
        </authorList>
    </citation>
    <scope>NUCLEOTIDE SEQUENCE [LARGE SCALE GENOMIC DNA]</scope>
    <source>
        <strain evidence="9 10">NBRC 103066</strain>
    </source>
</reference>
<comment type="subunit">
    <text evidence="7">Consists of a catalytic RNA component (M1 or rnpB) and a protein subunit.</text>
</comment>
<dbReference type="Proteomes" id="UP000321154">
    <property type="component" value="Unassembled WGS sequence"/>
</dbReference>
<accession>A0ABQ0UQ67</accession>
<dbReference type="Gene3D" id="3.30.230.10">
    <property type="match status" value="1"/>
</dbReference>
<dbReference type="InterPro" id="IPR000100">
    <property type="entry name" value="RNase_P"/>
</dbReference>
<sequence>MLARANRIVRADDYRNTVRRGRKSATAHSVVYVRRRDDDAIRFGFIVAKTVGNAVVRNTVRRRLKGVCHELLPGMPAGTDIVIRSLPGSIDVSWSTLLKDISGVVDKVVKA</sequence>
<evidence type="ECO:0000256" key="1">
    <source>
        <dbReference type="ARBA" id="ARBA00002663"/>
    </source>
</evidence>
<dbReference type="NCBIfam" id="TIGR00188">
    <property type="entry name" value="rnpA"/>
    <property type="match status" value="1"/>
</dbReference>
<dbReference type="InterPro" id="IPR020539">
    <property type="entry name" value="RNase_P_CS"/>
</dbReference>
<dbReference type="Pfam" id="PF00825">
    <property type="entry name" value="Ribonuclease_P"/>
    <property type="match status" value="1"/>
</dbReference>
<dbReference type="EC" id="3.1.26.5" evidence="7 8"/>
<evidence type="ECO:0000256" key="7">
    <source>
        <dbReference type="HAMAP-Rule" id="MF_00227"/>
    </source>
</evidence>
<dbReference type="RefSeq" id="WP_146855522.1">
    <property type="nucleotide sequence ID" value="NZ_BAAAHR010000003.1"/>
</dbReference>
<evidence type="ECO:0000313" key="10">
    <source>
        <dbReference type="Proteomes" id="UP000321154"/>
    </source>
</evidence>
<keyword evidence="6 7" id="KW-0694">RNA-binding</keyword>
<dbReference type="EMBL" id="BJUV01000017">
    <property type="protein sequence ID" value="GEK83622.1"/>
    <property type="molecule type" value="Genomic_DNA"/>
</dbReference>
<organism evidence="9 10">
    <name type="scientific">Frigoribacterium faeni</name>
    <dbReference type="NCBI Taxonomy" id="145483"/>
    <lineage>
        <taxon>Bacteria</taxon>
        <taxon>Bacillati</taxon>
        <taxon>Actinomycetota</taxon>
        <taxon>Actinomycetes</taxon>
        <taxon>Micrococcales</taxon>
        <taxon>Microbacteriaceae</taxon>
        <taxon>Frigoribacterium</taxon>
    </lineage>
</organism>
<dbReference type="PANTHER" id="PTHR33992">
    <property type="entry name" value="RIBONUCLEASE P PROTEIN COMPONENT"/>
    <property type="match status" value="1"/>
</dbReference>
<evidence type="ECO:0000256" key="6">
    <source>
        <dbReference type="ARBA" id="ARBA00022884"/>
    </source>
</evidence>
<gene>
    <name evidence="7 9" type="primary">rnpA</name>
    <name evidence="9" type="ORF">FFA01_19310</name>
</gene>
<comment type="function">
    <text evidence="1 7">RNaseP catalyzes the removal of the 5'-leader sequence from pre-tRNA to produce the mature 5'-terminus. It can also cleave other RNA substrates such as 4.5S RNA. The protein component plays an auxiliary but essential role in vivo by binding to the 5'-leader sequence and broadening the substrate specificity of the ribozyme.</text>
</comment>
<protein>
    <recommendedName>
        <fullName evidence="7 8">Ribonuclease P protein component</fullName>
        <shortName evidence="7">RNase P protein</shortName>
        <shortName evidence="7">RNaseP protein</shortName>
        <ecNumber evidence="7 8">3.1.26.5</ecNumber>
    </recommendedName>
    <alternativeName>
        <fullName evidence="7">Protein C5</fullName>
    </alternativeName>
</protein>
<evidence type="ECO:0000256" key="3">
    <source>
        <dbReference type="ARBA" id="ARBA00022722"/>
    </source>
</evidence>
<proteinExistence type="inferred from homology"/>
<name>A0ABQ0UQ67_9MICO</name>
<dbReference type="PROSITE" id="PS00648">
    <property type="entry name" value="RIBONUCLEASE_P"/>
    <property type="match status" value="1"/>
</dbReference>
<dbReference type="HAMAP" id="MF_00227">
    <property type="entry name" value="RNase_P"/>
    <property type="match status" value="1"/>
</dbReference>
<comment type="caution">
    <text evidence="9">The sequence shown here is derived from an EMBL/GenBank/DDBJ whole genome shotgun (WGS) entry which is preliminary data.</text>
</comment>
<dbReference type="PANTHER" id="PTHR33992:SF1">
    <property type="entry name" value="RIBONUCLEASE P PROTEIN COMPONENT"/>
    <property type="match status" value="1"/>
</dbReference>
<dbReference type="InterPro" id="IPR014721">
    <property type="entry name" value="Ribsml_uS5_D2-typ_fold_subgr"/>
</dbReference>
<keyword evidence="2 7" id="KW-0819">tRNA processing</keyword>
<comment type="catalytic activity">
    <reaction evidence="7">
        <text>Endonucleolytic cleavage of RNA, removing 5'-extranucleotides from tRNA precursor.</text>
        <dbReference type="EC" id="3.1.26.5"/>
    </reaction>
</comment>
<keyword evidence="10" id="KW-1185">Reference proteome</keyword>
<dbReference type="InterPro" id="IPR020568">
    <property type="entry name" value="Ribosomal_Su5_D2-typ_SF"/>
</dbReference>
<evidence type="ECO:0000256" key="8">
    <source>
        <dbReference type="NCBIfam" id="TIGR00188"/>
    </source>
</evidence>
<evidence type="ECO:0000256" key="2">
    <source>
        <dbReference type="ARBA" id="ARBA00022694"/>
    </source>
</evidence>
<evidence type="ECO:0000256" key="5">
    <source>
        <dbReference type="ARBA" id="ARBA00022801"/>
    </source>
</evidence>
<keyword evidence="4 7" id="KW-0255">Endonuclease</keyword>